<dbReference type="GO" id="GO:0016779">
    <property type="term" value="F:nucleotidyltransferase activity"/>
    <property type="evidence" value="ECO:0007669"/>
    <property type="project" value="UniProtKB-ARBA"/>
</dbReference>
<gene>
    <name evidence="2" type="ORF">PND83_11005</name>
</gene>
<evidence type="ECO:0000259" key="1">
    <source>
        <dbReference type="Pfam" id="PF12804"/>
    </source>
</evidence>
<dbReference type="CDD" id="cd04182">
    <property type="entry name" value="GT_2_like_f"/>
    <property type="match status" value="1"/>
</dbReference>
<dbReference type="RefSeq" id="WP_225123114.1">
    <property type="nucleotide sequence ID" value="NZ_CAXUMB010000036.1"/>
</dbReference>
<accession>A0AAW6C305</accession>
<reference evidence="2" key="1">
    <citation type="submission" date="2023-01" db="EMBL/GenBank/DDBJ databases">
        <title>Human gut microbiome strain richness.</title>
        <authorList>
            <person name="Chen-Liaw A."/>
        </authorList>
    </citation>
    <scope>NUCLEOTIDE SEQUENCE</scope>
    <source>
        <strain evidence="2">2225st1_A6_2225SCRN_200828</strain>
    </source>
</reference>
<dbReference type="InterPro" id="IPR025877">
    <property type="entry name" value="MobA-like_NTP_Trfase"/>
</dbReference>
<comment type="caution">
    <text evidence="2">The sequence shown here is derived from an EMBL/GenBank/DDBJ whole genome shotgun (WGS) entry which is preliminary data.</text>
</comment>
<dbReference type="SUPFAM" id="SSF53448">
    <property type="entry name" value="Nucleotide-diphospho-sugar transferases"/>
    <property type="match status" value="1"/>
</dbReference>
<dbReference type="Gene3D" id="3.90.550.10">
    <property type="entry name" value="Spore Coat Polysaccharide Biosynthesis Protein SpsA, Chain A"/>
    <property type="match status" value="1"/>
</dbReference>
<dbReference type="InterPro" id="IPR029044">
    <property type="entry name" value="Nucleotide-diphossugar_trans"/>
</dbReference>
<dbReference type="PANTHER" id="PTHR43777">
    <property type="entry name" value="MOLYBDENUM COFACTOR CYTIDYLYLTRANSFERASE"/>
    <property type="match status" value="1"/>
</dbReference>
<sequence length="188" mass="20214">MPERLGAVLMASGFGRRFGSNKLLAEVDGVPLYHRAMAALAPAEFDRAVVCSPYPQILAAGERFGFLPLYNGGAAEGISASIRLGLARMSDLDGVLFAVCDQPWLTTKSIIRLKKSFLESPDAIYALSWQGRRGNPVVFPADLFGELAALTGDTGGGAVIRRHPERLRLVEAFSPNELLDVDNPEALS</sequence>
<dbReference type="Pfam" id="PF12804">
    <property type="entry name" value="NTP_transf_3"/>
    <property type="match status" value="1"/>
</dbReference>
<dbReference type="PANTHER" id="PTHR43777:SF1">
    <property type="entry name" value="MOLYBDENUM COFACTOR CYTIDYLYLTRANSFERASE"/>
    <property type="match status" value="1"/>
</dbReference>
<protein>
    <submittedName>
        <fullName evidence="2">Nucleotidyltransferase family protein</fullName>
    </submittedName>
</protein>
<dbReference type="EMBL" id="JAQLWO010000011">
    <property type="protein sequence ID" value="MDB7906505.1"/>
    <property type="molecule type" value="Genomic_DNA"/>
</dbReference>
<proteinExistence type="predicted"/>
<evidence type="ECO:0000313" key="2">
    <source>
        <dbReference type="EMBL" id="MDB7906505.1"/>
    </source>
</evidence>
<organism evidence="2 3">
    <name type="scientific">Flavonifractor plautii</name>
    <name type="common">Fusobacterium plautii</name>
    <dbReference type="NCBI Taxonomy" id="292800"/>
    <lineage>
        <taxon>Bacteria</taxon>
        <taxon>Bacillati</taxon>
        <taxon>Bacillota</taxon>
        <taxon>Clostridia</taxon>
        <taxon>Eubacteriales</taxon>
        <taxon>Oscillospiraceae</taxon>
        <taxon>Flavonifractor</taxon>
    </lineage>
</organism>
<dbReference type="Proteomes" id="UP001211006">
    <property type="component" value="Unassembled WGS sequence"/>
</dbReference>
<feature type="domain" description="MobA-like NTP transferase" evidence="1">
    <location>
        <begin position="7"/>
        <end position="165"/>
    </location>
</feature>
<name>A0AAW6C305_FLAPL</name>
<dbReference type="AlphaFoldDB" id="A0AAW6C305"/>
<evidence type="ECO:0000313" key="3">
    <source>
        <dbReference type="Proteomes" id="UP001211006"/>
    </source>
</evidence>